<accession>A0A9W8JTD7</accession>
<gene>
    <name evidence="1" type="ORF">NLJ89_g9536</name>
</gene>
<evidence type="ECO:0000313" key="1">
    <source>
        <dbReference type="EMBL" id="KAJ3501005.1"/>
    </source>
</evidence>
<comment type="caution">
    <text evidence="1">The sequence shown here is derived from an EMBL/GenBank/DDBJ whole genome shotgun (WGS) entry which is preliminary data.</text>
</comment>
<proteinExistence type="predicted"/>
<keyword evidence="2" id="KW-1185">Reference proteome</keyword>
<dbReference type="OrthoDB" id="2973171at2759"/>
<reference evidence="1" key="1">
    <citation type="submission" date="2022-07" db="EMBL/GenBank/DDBJ databases">
        <title>Genome Sequence of Agrocybe chaxingu.</title>
        <authorList>
            <person name="Buettner E."/>
        </authorList>
    </citation>
    <scope>NUCLEOTIDE SEQUENCE</scope>
    <source>
        <strain evidence="1">MP-N11</strain>
    </source>
</reference>
<name>A0A9W8JTD7_9AGAR</name>
<sequence length="219" mass="23967">MPINIQCIDERRSAPPCSGRDWGRRSINSLRASASFLHRSGTSPVDRSKQSLFFAPCCSLLPSSPPPIDASEANELYARAAVVNVDADPTGDFKTLLHKPADPEALEEGCSATDKKEHKKQVKICRKWKDVHATFVNTVTPRVVAAIHAAEAALHLPSPIDVLVKSDYHENKAHDDLFHWTFSFAAPVCGGRCVGHAYKAGEARQARIFSADHRTLFGA</sequence>
<dbReference type="EMBL" id="JANKHO010001506">
    <property type="protein sequence ID" value="KAJ3501005.1"/>
    <property type="molecule type" value="Genomic_DNA"/>
</dbReference>
<dbReference type="AlphaFoldDB" id="A0A9W8JTD7"/>
<evidence type="ECO:0000313" key="2">
    <source>
        <dbReference type="Proteomes" id="UP001148786"/>
    </source>
</evidence>
<organism evidence="1 2">
    <name type="scientific">Agrocybe chaxingu</name>
    <dbReference type="NCBI Taxonomy" id="84603"/>
    <lineage>
        <taxon>Eukaryota</taxon>
        <taxon>Fungi</taxon>
        <taxon>Dikarya</taxon>
        <taxon>Basidiomycota</taxon>
        <taxon>Agaricomycotina</taxon>
        <taxon>Agaricomycetes</taxon>
        <taxon>Agaricomycetidae</taxon>
        <taxon>Agaricales</taxon>
        <taxon>Agaricineae</taxon>
        <taxon>Strophariaceae</taxon>
        <taxon>Agrocybe</taxon>
    </lineage>
</organism>
<protein>
    <submittedName>
        <fullName evidence="1">Uncharacterized protein</fullName>
    </submittedName>
</protein>
<dbReference type="Proteomes" id="UP001148786">
    <property type="component" value="Unassembled WGS sequence"/>
</dbReference>